<evidence type="ECO:0000256" key="6">
    <source>
        <dbReference type="ARBA" id="ARBA00022741"/>
    </source>
</evidence>
<dbReference type="InterPro" id="IPR003846">
    <property type="entry name" value="SelO"/>
</dbReference>
<dbReference type="PANTHER" id="PTHR12153">
    <property type="entry name" value="SELENOPROTEIN O"/>
    <property type="match status" value="1"/>
</dbReference>
<dbReference type="EMBL" id="KB295796">
    <property type="protein sequence ID" value="ELU12650.1"/>
    <property type="molecule type" value="Genomic_DNA"/>
</dbReference>
<evidence type="ECO:0000256" key="5">
    <source>
        <dbReference type="ARBA" id="ARBA00022723"/>
    </source>
</evidence>
<evidence type="ECO:0000313" key="12">
    <source>
        <dbReference type="Proteomes" id="UP000014760"/>
    </source>
</evidence>
<evidence type="ECO:0000256" key="2">
    <source>
        <dbReference type="ARBA" id="ARBA00009747"/>
    </source>
</evidence>
<keyword evidence="8" id="KW-0460">Magnesium</keyword>
<keyword evidence="3" id="KW-0808">Transferase</keyword>
<keyword evidence="4" id="KW-0548">Nucleotidyltransferase</keyword>
<keyword evidence="12" id="KW-1185">Reference proteome</keyword>
<dbReference type="Proteomes" id="UP000014760">
    <property type="component" value="Unassembled WGS sequence"/>
</dbReference>
<reference evidence="11" key="3">
    <citation type="submission" date="2015-06" db="UniProtKB">
        <authorList>
            <consortium name="EnsemblMetazoa"/>
        </authorList>
    </citation>
    <scope>IDENTIFICATION</scope>
</reference>
<organism evidence="10">
    <name type="scientific">Capitella teleta</name>
    <name type="common">Polychaete worm</name>
    <dbReference type="NCBI Taxonomy" id="283909"/>
    <lineage>
        <taxon>Eukaryota</taxon>
        <taxon>Metazoa</taxon>
        <taxon>Spiralia</taxon>
        <taxon>Lophotrochozoa</taxon>
        <taxon>Annelida</taxon>
        <taxon>Polychaeta</taxon>
        <taxon>Sedentaria</taxon>
        <taxon>Scolecida</taxon>
        <taxon>Capitellidae</taxon>
        <taxon>Capitella</taxon>
    </lineage>
</organism>
<evidence type="ECO:0000256" key="3">
    <source>
        <dbReference type="ARBA" id="ARBA00022679"/>
    </source>
</evidence>
<dbReference type="STRING" id="283909.R7VAB5"/>
<evidence type="ECO:0000313" key="10">
    <source>
        <dbReference type="EMBL" id="ELU12650.1"/>
    </source>
</evidence>
<accession>R7VAB5</accession>
<keyword evidence="6" id="KW-0547">Nucleotide-binding</keyword>
<dbReference type="EMBL" id="AMQN01005361">
    <property type="status" value="NOT_ANNOTATED_CDS"/>
    <property type="molecule type" value="Genomic_DNA"/>
</dbReference>
<dbReference type="OMA" id="YGPYGWL"/>
<name>R7VAB5_CAPTE</name>
<evidence type="ECO:0000313" key="11">
    <source>
        <dbReference type="EnsemblMetazoa" id="CapteP185606"/>
    </source>
</evidence>
<keyword evidence="5" id="KW-0479">Metal-binding</keyword>
<evidence type="ECO:0000256" key="7">
    <source>
        <dbReference type="ARBA" id="ARBA00022840"/>
    </source>
</evidence>
<gene>
    <name evidence="10" type="ORF">CAPTEDRAFT_185606</name>
</gene>
<dbReference type="GO" id="GO:0046872">
    <property type="term" value="F:metal ion binding"/>
    <property type="evidence" value="ECO:0007669"/>
    <property type="project" value="UniProtKB-KW"/>
</dbReference>
<protein>
    <recommendedName>
        <fullName evidence="9">Selenoprotein O</fullName>
    </recommendedName>
</protein>
<dbReference type="GO" id="GO:0016779">
    <property type="term" value="F:nucleotidyltransferase activity"/>
    <property type="evidence" value="ECO:0007669"/>
    <property type="project" value="UniProtKB-KW"/>
</dbReference>
<dbReference type="OrthoDB" id="10254721at2759"/>
<dbReference type="PANTHER" id="PTHR12153:SF18">
    <property type="entry name" value="SELENOPROTEIN O"/>
    <property type="match status" value="1"/>
</dbReference>
<comment type="cofactor">
    <cofactor evidence="1">
        <name>Mg(2+)</name>
        <dbReference type="ChEBI" id="CHEBI:18420"/>
    </cofactor>
</comment>
<comment type="similarity">
    <text evidence="2">Belongs to the SELO family.</text>
</comment>
<dbReference type="GO" id="GO:0005524">
    <property type="term" value="F:ATP binding"/>
    <property type="evidence" value="ECO:0007669"/>
    <property type="project" value="UniProtKB-KW"/>
</dbReference>
<evidence type="ECO:0000256" key="4">
    <source>
        <dbReference type="ARBA" id="ARBA00022695"/>
    </source>
</evidence>
<reference evidence="12" key="1">
    <citation type="submission" date="2012-12" db="EMBL/GenBank/DDBJ databases">
        <authorList>
            <person name="Hellsten U."/>
            <person name="Grimwood J."/>
            <person name="Chapman J.A."/>
            <person name="Shapiro H."/>
            <person name="Aerts A."/>
            <person name="Otillar R.P."/>
            <person name="Terry A.Y."/>
            <person name="Boore J.L."/>
            <person name="Simakov O."/>
            <person name="Marletaz F."/>
            <person name="Cho S.-J."/>
            <person name="Edsinger-Gonzales E."/>
            <person name="Havlak P."/>
            <person name="Kuo D.-H."/>
            <person name="Larsson T."/>
            <person name="Lv J."/>
            <person name="Arendt D."/>
            <person name="Savage R."/>
            <person name="Osoegawa K."/>
            <person name="de Jong P."/>
            <person name="Lindberg D.R."/>
            <person name="Seaver E.C."/>
            <person name="Weisblat D.A."/>
            <person name="Putnam N.H."/>
            <person name="Grigoriev I.V."/>
            <person name="Rokhsar D.S."/>
        </authorList>
    </citation>
    <scope>NUCLEOTIDE SEQUENCE</scope>
    <source>
        <strain evidence="12">I ESC-2004</strain>
    </source>
</reference>
<sequence length="577" mass="67236">MMYQHRFEFSSDDIRCILYDCQRILTQICIPRDDDHEHYITSQRYDWVRYDSASIMCVRNGCSTRRRLSISIHEWKLSEHQLLLSTFPIEDKRHIVTQRDVPGVIFSQCNPTPFRSSVKLAAFQSNILEELLDMDPLRIPQSHDFISFVSGGFVLPNSTPLAHRYGGHQFGYWADQLGDGRAHLLGEYVNARGQRWELQLKGSGKTPYSRDGDGRAVLRSSIREYLCSEAMFHLVTIDLAIRDIFYNGNFIREKSAVILRLAESWFRIGSFEILAANGETENLKLLADFVIARYFPDVANESPDRYLEFYSQFVHQTAKLIAMWQSIGFVHGVMNSDNFSIVSLTIDYGPFRFMDGYDPGMVPNTSDDEGVYRYKNQPRMNMILSGYQEEYNRNHYVIFSQKLGLCQRDDDVVARFLEMLQDQSADFTMCFRQISEWSIEDMESRYIDDSSWALRSLAVHHDFDEWLSSYLESTLACWGSTEYRTKRMCEVNPRYVLRNWMAEQAIRAAERDDFAPLLRLQRVLQDPFAEQEIAEAAGFSAPPPPWSRDIRKYDIKRLVRCGFGGEWKDQLERACDK</sequence>
<proteinExistence type="inferred from homology"/>
<reference evidence="10 12" key="2">
    <citation type="journal article" date="2013" name="Nature">
        <title>Insights into bilaterian evolution from three spiralian genomes.</title>
        <authorList>
            <person name="Simakov O."/>
            <person name="Marletaz F."/>
            <person name="Cho S.J."/>
            <person name="Edsinger-Gonzales E."/>
            <person name="Havlak P."/>
            <person name="Hellsten U."/>
            <person name="Kuo D.H."/>
            <person name="Larsson T."/>
            <person name="Lv J."/>
            <person name="Arendt D."/>
            <person name="Savage R."/>
            <person name="Osoegawa K."/>
            <person name="de Jong P."/>
            <person name="Grimwood J."/>
            <person name="Chapman J.A."/>
            <person name="Shapiro H."/>
            <person name="Aerts A."/>
            <person name="Otillar R.P."/>
            <person name="Terry A.Y."/>
            <person name="Boore J.L."/>
            <person name="Grigoriev I.V."/>
            <person name="Lindberg D.R."/>
            <person name="Seaver E.C."/>
            <person name="Weisblat D.A."/>
            <person name="Putnam N.H."/>
            <person name="Rokhsar D.S."/>
        </authorList>
    </citation>
    <scope>NUCLEOTIDE SEQUENCE</scope>
    <source>
        <strain evidence="10 12">I ESC-2004</strain>
    </source>
</reference>
<evidence type="ECO:0000256" key="8">
    <source>
        <dbReference type="ARBA" id="ARBA00022842"/>
    </source>
</evidence>
<dbReference type="EnsemblMetazoa" id="CapteT185606">
    <property type="protein sequence ID" value="CapteP185606"/>
    <property type="gene ID" value="CapteG185606"/>
</dbReference>
<dbReference type="AlphaFoldDB" id="R7VAB5"/>
<evidence type="ECO:0000256" key="9">
    <source>
        <dbReference type="ARBA" id="ARBA00031547"/>
    </source>
</evidence>
<evidence type="ECO:0000256" key="1">
    <source>
        <dbReference type="ARBA" id="ARBA00001946"/>
    </source>
</evidence>
<dbReference type="Pfam" id="PF02696">
    <property type="entry name" value="SelO"/>
    <property type="match status" value="1"/>
</dbReference>
<dbReference type="HOGENOM" id="CLU_010245_4_0_1"/>
<keyword evidence="7" id="KW-0067">ATP-binding</keyword>